<dbReference type="InterPro" id="IPR005543">
    <property type="entry name" value="PASTA_dom"/>
</dbReference>
<sequence>MLWFQYNSGLPYGSGVLIKYGETVDFMDNNTDNMIGRRLDGRYELLELIGTGGMADIYKAKDITEDRIVAVKILKNEFAGSEDFLRRFRNESKAIALLSHPNIVKIYDVGFNEQIQFIVMEYIDGISLAEYIKLQGVLKWKDAVYFTIQILRALQHAHDRGIVHRDIKSQNVMMLPDGTIKVMDFGIARFNRETDKTLSEKAIGSVHYISPEQARGEMTDEKSDIYSVGVMLYEMLTGQKPFDGETPVAIALQHMQTPPKPLREINSSIPEGLEEITLKAMQKEPSMRYQTAGEMINDIEEFKKDPSIVFEYKYFSTDGSTKYFDKVSDPNAPEQSANGEELPEGEGDEDNDLYDEDEDDEDEVEERRSPLLPILFAVASVFVIMTAWLIFTIVSGNLGTESGGSDEMTMPNIVGMTLDDVKTKYPELNLDIDRQYSTEYKENEVMDQKTPAGRTIKKSTIVSIVISNGPQKVEIDDYSNLTVQDAQIKLEKKGLKPKIVYVNNDDVAKDIVIKTEPAAHSEVSQGTLVKVYVSNGKLVKAVNVPKFIGMTIEEAREEAEKKNLKLKEVAGSSNEYEKDQVIKQSIAENSVVNEETEIEVTVCDGKAVNIKTEVSLELPTDATDTGTFKFEYFKDGVSFKEEERDMAVNSGKTLTFEVSGTEPATFTVKITNVNDTSLSGVLAEISVDFKNEDTEPEIVSYDEGLFKKLKYVAPDTSKDEPSSNPEPTEVSGSVTVTLPTNAAQSGTFNFTYMDSDGNVIKTETKDMSLAAGKPVSFDVSGKDKRTYLIKITNVKDEALTGTLAEIEIDFSTGTVKQNVISYDQNLFNNLKFISTEASGEPSEETDE</sequence>
<protein>
    <recommendedName>
        <fullName evidence="1">non-specific serine/threonine protein kinase</fullName>
        <ecNumber evidence="1">2.7.11.1</ecNumber>
    </recommendedName>
</protein>
<dbReference type="FunFam" id="1.10.510.10:FF:000021">
    <property type="entry name" value="Serine/threonine protein kinase"/>
    <property type="match status" value="1"/>
</dbReference>
<evidence type="ECO:0000256" key="4">
    <source>
        <dbReference type="ARBA" id="ARBA00022741"/>
    </source>
</evidence>
<evidence type="ECO:0000256" key="5">
    <source>
        <dbReference type="ARBA" id="ARBA00022777"/>
    </source>
</evidence>
<dbReference type="SMART" id="SM00740">
    <property type="entry name" value="PASTA"/>
    <property type="match status" value="3"/>
</dbReference>
<evidence type="ECO:0000256" key="10">
    <source>
        <dbReference type="SAM" id="MobiDB-lite"/>
    </source>
</evidence>
<dbReference type="SUPFAM" id="SSF56112">
    <property type="entry name" value="Protein kinase-like (PK-like)"/>
    <property type="match status" value="1"/>
</dbReference>
<dbReference type="EC" id="2.7.11.1" evidence="1"/>
<dbReference type="Gene3D" id="3.30.200.20">
    <property type="entry name" value="Phosphorylase Kinase, domain 1"/>
    <property type="match status" value="1"/>
</dbReference>
<dbReference type="InterPro" id="IPR017441">
    <property type="entry name" value="Protein_kinase_ATP_BS"/>
</dbReference>
<dbReference type="InterPro" id="IPR011009">
    <property type="entry name" value="Kinase-like_dom_sf"/>
</dbReference>
<dbReference type="FunFam" id="3.30.200.20:FF:000035">
    <property type="entry name" value="Serine/threonine protein kinase Stk1"/>
    <property type="match status" value="1"/>
</dbReference>
<reference evidence="13" key="1">
    <citation type="submission" date="2007-10" db="EMBL/GenBank/DDBJ databases">
        <authorList>
            <person name="Fulton L."/>
            <person name="Clifton S."/>
            <person name="Fulton B."/>
            <person name="Xu J."/>
            <person name="Minx P."/>
            <person name="Pepin K.H."/>
            <person name="Johnson M."/>
            <person name="Thiruvilangam P."/>
            <person name="Bhonagiri V."/>
            <person name="Nash W.E."/>
            <person name="Mardis E.R."/>
            <person name="Wilson R.K."/>
        </authorList>
    </citation>
    <scope>NUCLEOTIDE SEQUENCE [LARGE SCALE GENOMIC DNA]</scope>
    <source>
        <strain evidence="13">DSM 15702</strain>
    </source>
</reference>
<reference evidence="13" key="2">
    <citation type="submission" date="2014-06" db="EMBL/GenBank/DDBJ databases">
        <title>Draft genome sequence of Eubacterium siraeum (DSM 15702).</title>
        <authorList>
            <person name="Sudarsanam P."/>
            <person name="Ley R."/>
            <person name="Guruge J."/>
            <person name="Turnbaugh P.J."/>
            <person name="Mahowald M."/>
            <person name="Liep D."/>
            <person name="Gordon J."/>
        </authorList>
    </citation>
    <scope>NUCLEOTIDE SEQUENCE</scope>
    <source>
        <strain evidence="13">DSM 15702</strain>
    </source>
</reference>
<accession>B0MPP4</accession>
<dbReference type="PROSITE" id="PS51178">
    <property type="entry name" value="PASTA"/>
    <property type="match status" value="3"/>
</dbReference>
<feature type="domain" description="PASTA" evidence="12">
    <location>
        <begin position="404"/>
        <end position="468"/>
    </location>
</feature>
<dbReference type="Proteomes" id="UP000005326">
    <property type="component" value="Unassembled WGS sequence"/>
</dbReference>
<dbReference type="InterPro" id="IPR008271">
    <property type="entry name" value="Ser/Thr_kinase_AS"/>
</dbReference>
<dbReference type="Gene3D" id="3.30.10.20">
    <property type="match status" value="3"/>
</dbReference>
<keyword evidence="5 13" id="KW-0418">Kinase</keyword>
<evidence type="ECO:0000256" key="1">
    <source>
        <dbReference type="ARBA" id="ARBA00012513"/>
    </source>
</evidence>
<dbReference type="CDD" id="cd14014">
    <property type="entry name" value="STKc_PknB_like"/>
    <property type="match status" value="1"/>
</dbReference>
<dbReference type="PROSITE" id="PS00108">
    <property type="entry name" value="PROTEIN_KINASE_ST"/>
    <property type="match status" value="1"/>
</dbReference>
<organism evidence="13 14">
    <name type="scientific">[Eubacterium] siraeum DSM 15702</name>
    <dbReference type="NCBI Taxonomy" id="428128"/>
    <lineage>
        <taxon>Bacteria</taxon>
        <taxon>Bacillati</taxon>
        <taxon>Bacillota</taxon>
        <taxon>Clostridia</taxon>
        <taxon>Eubacteriales</taxon>
        <taxon>Oscillospiraceae</taxon>
        <taxon>Oscillospiraceae incertae sedis</taxon>
    </lineage>
</organism>
<keyword evidence="14" id="KW-1185">Reference proteome</keyword>
<comment type="catalytic activity">
    <reaction evidence="8">
        <text>L-seryl-[protein] + ATP = O-phospho-L-seryl-[protein] + ADP + H(+)</text>
        <dbReference type="Rhea" id="RHEA:17989"/>
        <dbReference type="Rhea" id="RHEA-COMP:9863"/>
        <dbReference type="Rhea" id="RHEA-COMP:11604"/>
        <dbReference type="ChEBI" id="CHEBI:15378"/>
        <dbReference type="ChEBI" id="CHEBI:29999"/>
        <dbReference type="ChEBI" id="CHEBI:30616"/>
        <dbReference type="ChEBI" id="CHEBI:83421"/>
        <dbReference type="ChEBI" id="CHEBI:456216"/>
        <dbReference type="EC" id="2.7.11.1"/>
    </reaction>
</comment>
<name>B0MPP4_9FIRM</name>
<dbReference type="SMART" id="SM00220">
    <property type="entry name" value="S_TKc"/>
    <property type="match status" value="1"/>
</dbReference>
<evidence type="ECO:0000259" key="11">
    <source>
        <dbReference type="PROSITE" id="PS50011"/>
    </source>
</evidence>
<dbReference type="NCBIfam" id="NF033483">
    <property type="entry name" value="PknB_PASTA_kin"/>
    <property type="match status" value="1"/>
</dbReference>
<keyword evidence="4 9" id="KW-0547">Nucleotide-binding</keyword>
<keyword evidence="6 9" id="KW-0067">ATP-binding</keyword>
<evidence type="ECO:0000256" key="8">
    <source>
        <dbReference type="ARBA" id="ARBA00048679"/>
    </source>
</evidence>
<feature type="domain" description="Protein kinase" evidence="11">
    <location>
        <begin position="43"/>
        <end position="303"/>
    </location>
</feature>
<dbReference type="AlphaFoldDB" id="B0MPP4"/>
<evidence type="ECO:0000256" key="6">
    <source>
        <dbReference type="ARBA" id="ARBA00022840"/>
    </source>
</evidence>
<dbReference type="Pfam" id="PF03793">
    <property type="entry name" value="PASTA"/>
    <property type="match status" value="3"/>
</dbReference>
<keyword evidence="2" id="KW-0723">Serine/threonine-protein kinase</keyword>
<evidence type="ECO:0000256" key="2">
    <source>
        <dbReference type="ARBA" id="ARBA00022527"/>
    </source>
</evidence>
<evidence type="ECO:0000256" key="9">
    <source>
        <dbReference type="PROSITE-ProRule" id="PRU10141"/>
    </source>
</evidence>
<keyword evidence="3" id="KW-0808">Transferase</keyword>
<dbReference type="Pfam" id="PF00069">
    <property type="entry name" value="Pkinase"/>
    <property type="match status" value="1"/>
</dbReference>
<dbReference type="PROSITE" id="PS50011">
    <property type="entry name" value="PROTEIN_KINASE_DOM"/>
    <property type="match status" value="1"/>
</dbReference>
<dbReference type="PANTHER" id="PTHR43289">
    <property type="entry name" value="MITOGEN-ACTIVATED PROTEIN KINASE KINASE KINASE 20-RELATED"/>
    <property type="match status" value="1"/>
</dbReference>
<evidence type="ECO:0000256" key="3">
    <source>
        <dbReference type="ARBA" id="ARBA00022679"/>
    </source>
</evidence>
<feature type="region of interest" description="Disordered" evidence="10">
    <location>
        <begin position="325"/>
        <end position="367"/>
    </location>
</feature>
<dbReference type="GO" id="GO:0004674">
    <property type="term" value="F:protein serine/threonine kinase activity"/>
    <property type="evidence" value="ECO:0007669"/>
    <property type="project" value="UniProtKB-KW"/>
</dbReference>
<comment type="caution">
    <text evidence="13">The sequence shown here is derived from an EMBL/GenBank/DDBJ whole genome shotgun (WGS) entry which is preliminary data.</text>
</comment>
<dbReference type="Gene3D" id="1.10.510.10">
    <property type="entry name" value="Transferase(Phosphotransferase) domain 1"/>
    <property type="match status" value="1"/>
</dbReference>
<dbReference type="CDD" id="cd06577">
    <property type="entry name" value="PASTA_pknB"/>
    <property type="match status" value="3"/>
</dbReference>
<dbReference type="PANTHER" id="PTHR43289:SF34">
    <property type="entry name" value="SERINE_THREONINE-PROTEIN KINASE YBDM-RELATED"/>
    <property type="match status" value="1"/>
</dbReference>
<evidence type="ECO:0000313" key="13">
    <source>
        <dbReference type="EMBL" id="EDS00390.1"/>
    </source>
</evidence>
<dbReference type="InterPro" id="IPR000719">
    <property type="entry name" value="Prot_kinase_dom"/>
</dbReference>
<dbReference type="EMBL" id="ABCA03000049">
    <property type="protein sequence ID" value="EDS00390.1"/>
    <property type="molecule type" value="Genomic_DNA"/>
</dbReference>
<evidence type="ECO:0000313" key="14">
    <source>
        <dbReference type="Proteomes" id="UP000005326"/>
    </source>
</evidence>
<dbReference type="GO" id="GO:0005524">
    <property type="term" value="F:ATP binding"/>
    <property type="evidence" value="ECO:0007669"/>
    <property type="project" value="UniProtKB-UniRule"/>
</dbReference>
<feature type="binding site" evidence="9">
    <location>
        <position position="72"/>
    </location>
    <ligand>
        <name>ATP</name>
        <dbReference type="ChEBI" id="CHEBI:30616"/>
    </ligand>
</feature>
<comment type="catalytic activity">
    <reaction evidence="7">
        <text>L-threonyl-[protein] + ATP = O-phospho-L-threonyl-[protein] + ADP + H(+)</text>
        <dbReference type="Rhea" id="RHEA:46608"/>
        <dbReference type="Rhea" id="RHEA-COMP:11060"/>
        <dbReference type="Rhea" id="RHEA-COMP:11605"/>
        <dbReference type="ChEBI" id="CHEBI:15378"/>
        <dbReference type="ChEBI" id="CHEBI:30013"/>
        <dbReference type="ChEBI" id="CHEBI:30616"/>
        <dbReference type="ChEBI" id="CHEBI:61977"/>
        <dbReference type="ChEBI" id="CHEBI:456216"/>
        <dbReference type="EC" id="2.7.11.1"/>
    </reaction>
</comment>
<proteinExistence type="predicted"/>
<feature type="compositionally biased region" description="Acidic residues" evidence="10">
    <location>
        <begin position="341"/>
        <end position="364"/>
    </location>
</feature>
<evidence type="ECO:0000256" key="7">
    <source>
        <dbReference type="ARBA" id="ARBA00047899"/>
    </source>
</evidence>
<gene>
    <name evidence="13" type="ORF">EUBSIR_01808</name>
</gene>
<feature type="domain" description="PASTA" evidence="12">
    <location>
        <begin position="540"/>
        <end position="604"/>
    </location>
</feature>
<dbReference type="PROSITE" id="PS00107">
    <property type="entry name" value="PROTEIN_KINASE_ATP"/>
    <property type="match status" value="1"/>
</dbReference>
<evidence type="ECO:0000259" key="12">
    <source>
        <dbReference type="PROSITE" id="PS51178"/>
    </source>
</evidence>
<feature type="domain" description="PASTA" evidence="12">
    <location>
        <begin position="469"/>
        <end position="535"/>
    </location>
</feature>